<evidence type="ECO:0000313" key="3">
    <source>
        <dbReference type="Proteomes" id="UP000824504"/>
    </source>
</evidence>
<accession>A0ABX8SLI3</accession>
<dbReference type="PROSITE" id="PS50995">
    <property type="entry name" value="HTH_MARR_2"/>
    <property type="match status" value="1"/>
</dbReference>
<protein>
    <submittedName>
        <fullName evidence="2">MarR family transcriptional regulator</fullName>
    </submittedName>
</protein>
<sequence length="139" mass="15049">MINGLGFELHRLVWTIEMKANAMLQPYGLTYTQFRILRTIATKGPIAGKDLASALLVTPSSMSKSVSRLTAAGYVEDTQPAGMGNIQRLELTDEGRDILEPLAEALDDTLEDVCRVVGLDPAAVGASMASMVKEIRRRG</sequence>
<name>A0ABX8SLI3_9ACTN</name>
<feature type="domain" description="HTH marR-type" evidence="1">
    <location>
        <begin position="2"/>
        <end position="137"/>
    </location>
</feature>
<dbReference type="SMART" id="SM00347">
    <property type="entry name" value="HTH_MARR"/>
    <property type="match status" value="1"/>
</dbReference>
<proteinExistence type="predicted"/>
<reference evidence="2 3" key="1">
    <citation type="submission" date="2021-07" db="EMBL/GenBank/DDBJ databases">
        <title>complete genome sequencing of Tessaracoccus sp.J1M15.</title>
        <authorList>
            <person name="Bae J.-W."/>
            <person name="Kim D.-y."/>
        </authorList>
    </citation>
    <scope>NUCLEOTIDE SEQUENCE [LARGE SCALE GENOMIC DNA]</scope>
    <source>
        <strain evidence="2 3">J1M15</strain>
    </source>
</reference>
<organism evidence="2 3">
    <name type="scientific">Tessaracoccus palaemonis</name>
    <dbReference type="NCBI Taxonomy" id="2829499"/>
    <lineage>
        <taxon>Bacteria</taxon>
        <taxon>Bacillati</taxon>
        <taxon>Actinomycetota</taxon>
        <taxon>Actinomycetes</taxon>
        <taxon>Propionibacteriales</taxon>
        <taxon>Propionibacteriaceae</taxon>
        <taxon>Tessaracoccus</taxon>
    </lineage>
</organism>
<evidence type="ECO:0000313" key="2">
    <source>
        <dbReference type="EMBL" id="QXT63505.1"/>
    </source>
</evidence>
<dbReference type="Proteomes" id="UP000824504">
    <property type="component" value="Chromosome"/>
</dbReference>
<dbReference type="Pfam" id="PF12802">
    <property type="entry name" value="MarR_2"/>
    <property type="match status" value="1"/>
</dbReference>
<dbReference type="EMBL" id="CP079216">
    <property type="protein sequence ID" value="QXT63505.1"/>
    <property type="molecule type" value="Genomic_DNA"/>
</dbReference>
<dbReference type="InterPro" id="IPR039422">
    <property type="entry name" value="MarR/SlyA-like"/>
</dbReference>
<dbReference type="InterPro" id="IPR000835">
    <property type="entry name" value="HTH_MarR-typ"/>
</dbReference>
<evidence type="ECO:0000259" key="1">
    <source>
        <dbReference type="PROSITE" id="PS50995"/>
    </source>
</evidence>
<dbReference type="PANTHER" id="PTHR33164:SF43">
    <property type="entry name" value="HTH-TYPE TRANSCRIPTIONAL REPRESSOR YETL"/>
    <property type="match status" value="1"/>
</dbReference>
<dbReference type="RefSeq" id="WP_219083434.1">
    <property type="nucleotide sequence ID" value="NZ_CP079216.1"/>
</dbReference>
<gene>
    <name evidence="2" type="ORF">KDB89_03230</name>
</gene>
<keyword evidence="3" id="KW-1185">Reference proteome</keyword>
<dbReference type="PANTHER" id="PTHR33164">
    <property type="entry name" value="TRANSCRIPTIONAL REGULATOR, MARR FAMILY"/>
    <property type="match status" value="1"/>
</dbReference>